<organism evidence="3 4">
    <name type="scientific">Granulicella aggregans</name>
    <dbReference type="NCBI Taxonomy" id="474949"/>
    <lineage>
        <taxon>Bacteria</taxon>
        <taxon>Pseudomonadati</taxon>
        <taxon>Acidobacteriota</taxon>
        <taxon>Terriglobia</taxon>
        <taxon>Terriglobales</taxon>
        <taxon>Acidobacteriaceae</taxon>
        <taxon>Granulicella</taxon>
    </lineage>
</organism>
<dbReference type="InterPro" id="IPR013211">
    <property type="entry name" value="LVIVD"/>
</dbReference>
<dbReference type="Gene3D" id="1.10.1130.10">
    <property type="entry name" value="Flavocytochrome C3, Chain A"/>
    <property type="match status" value="1"/>
</dbReference>
<evidence type="ECO:0000256" key="2">
    <source>
        <dbReference type="SAM" id="MobiDB-lite"/>
    </source>
</evidence>
<comment type="caution">
    <text evidence="3">The sequence shown here is derived from an EMBL/GenBank/DDBJ whole genome shotgun (WGS) entry which is preliminary data.</text>
</comment>
<dbReference type="GO" id="GO:0016491">
    <property type="term" value="F:oxidoreductase activity"/>
    <property type="evidence" value="ECO:0007669"/>
    <property type="project" value="TreeGrafter"/>
</dbReference>
<dbReference type="Gene3D" id="3.90.10.10">
    <property type="entry name" value="Cytochrome C3"/>
    <property type="match status" value="1"/>
</dbReference>
<feature type="compositionally biased region" description="Basic and acidic residues" evidence="2">
    <location>
        <begin position="289"/>
        <end position="305"/>
    </location>
</feature>
<dbReference type="Proteomes" id="UP000540989">
    <property type="component" value="Unassembled WGS sequence"/>
</dbReference>
<keyword evidence="1" id="KW-0732">Signal</keyword>
<evidence type="ECO:0000313" key="3">
    <source>
        <dbReference type="EMBL" id="MBB5057724.1"/>
    </source>
</evidence>
<protein>
    <recommendedName>
        <fullName evidence="5">LVIVD repeat-containing protein</fullName>
    </recommendedName>
</protein>
<accession>A0A7W8E3Y4</accession>
<dbReference type="RefSeq" id="WP_184216813.1">
    <property type="nucleotide sequence ID" value="NZ_JACHIP010000003.1"/>
</dbReference>
<dbReference type="PANTHER" id="PTHR35038">
    <property type="entry name" value="DISSIMILATORY SULFITE REDUCTASE SIRA"/>
    <property type="match status" value="1"/>
</dbReference>
<dbReference type="PANTHER" id="PTHR35038:SF8">
    <property type="entry name" value="C-TYPE POLYHEME CYTOCHROME OMCC"/>
    <property type="match status" value="1"/>
</dbReference>
<evidence type="ECO:0000256" key="1">
    <source>
        <dbReference type="ARBA" id="ARBA00022729"/>
    </source>
</evidence>
<dbReference type="Pfam" id="PF08309">
    <property type="entry name" value="LVIVD"/>
    <property type="match status" value="2"/>
</dbReference>
<reference evidence="3 4" key="1">
    <citation type="submission" date="2020-08" db="EMBL/GenBank/DDBJ databases">
        <title>Genomic Encyclopedia of Type Strains, Phase IV (KMG-V): Genome sequencing to study the core and pangenomes of soil and plant-associated prokaryotes.</title>
        <authorList>
            <person name="Whitman W."/>
        </authorList>
    </citation>
    <scope>NUCLEOTIDE SEQUENCE [LARGE SCALE GENOMIC DNA]</scope>
    <source>
        <strain evidence="3 4">M8UP14</strain>
    </source>
</reference>
<feature type="region of interest" description="Disordered" evidence="2">
    <location>
        <begin position="279"/>
        <end position="308"/>
    </location>
</feature>
<gene>
    <name evidence="3" type="ORF">HDF16_002430</name>
</gene>
<dbReference type="SUPFAM" id="SSF48695">
    <property type="entry name" value="Multiheme cytochromes"/>
    <property type="match status" value="3"/>
</dbReference>
<dbReference type="EMBL" id="JACHIP010000003">
    <property type="protein sequence ID" value="MBB5057724.1"/>
    <property type="molecule type" value="Genomic_DNA"/>
</dbReference>
<evidence type="ECO:0000313" key="4">
    <source>
        <dbReference type="Proteomes" id="UP000540989"/>
    </source>
</evidence>
<dbReference type="InterPro" id="IPR051829">
    <property type="entry name" value="Multiheme_Cytochr_ET"/>
</dbReference>
<sequence>MELRKVISSGSRRMAQWAVLAVASAGFAGAVIANLPMKWVFAQSEAAKPVIPAQSTPAPPPLSPEPLRIKLRPTIQTETAEQAKLASVGCMSCHTGIEHPNMHAEDTVVLGCTDCHGGNSDVMSTHRPGTDEYADEEQKAHVQPRFPEDLAQGGHPVRPYVRWLKERYEFVKFSDPGDLRVAPETCGGCHAAETRNVKNSMMTHGAMLWGAALYNNGAYPLKNPHFGEAYDVNGKPERLRSFPPPTPEETKLKGVLPYLDPLQRWEYSQPGNLLRAFERGGGPRSEIGIPEREEEPGKPDTKLSDRGLGTELRTDPVFLGLQKTRLLDPLLSMPGTNDEPGDYRGAGCSGCHVLYANDRDPQHSAAIAKYGNAGLSISNDKTANKEESGHPLQHTFQKDIPSSSCMVCHVHPGTNMVVSYYGMTWWDNEADGKTMYPAKQQNPSEQDLHDVRVRNPEGSAPRGLWADPEFLKTVGTPEFNKNLKDTQFADFHSHGWIFRKVYKRDRKGELLDKDDKIVSSEDPEALGKAVHLADIHLEKGMHCIDCHFTQDVHGNGKLYGETRNAVEIGCQDCHGSIYKKALLTTSGPASANDASSNLLRMRTPFKQARFYWREGKLWQRSNVEEKVEWEVVQTVDTITPGNPHYSEKARYAKTMQKDGVTWGAADPIAEMAHSDKRMTCQSCHSSWTTSCFGCHLSMSANQKMPMLHNEGESTRNWTAYNFQVLRDDVYMLGIDGTVTGNKVSPVRSACAVVVSSQNANRNWIYQTQQTVSSPGFSGEAFSTYVPHTVRGKETKGCTDCHVSSKGDNNAWMSQLLVQGTNFLNFMGKYVYVARGDHGFSAVPVAASTEPPVIAGSDFQKLAYPSDYKKFVDGGRIIKGGSSHEGDEVLEVQLRGEYLYAAMGKGGFRVFDVANVDVKDDSEHLQTAPVSPLSQRFYVKTKFATSIASPSTLALDPLRTQVAENEEQGIAPLYAFLYVADKYEGLIVVGNGAKGVGTLLDGDPRNNVLHRELTFNPNGILDGARRITIGGTKAYILANKGLIIVELADPLHPKVIAEVPEVHDGRGVAIQFRYAFVVDAEGLKVFDVTMPEKIRRVGETVPFADARNVYVARTYAYVSAGKDGIGIVDVEKPEHASFVQNFNADGQLNDVNDLKIGMVSSSQFAFVADGKNGMRIVQLFSPGTQRNFYGFSPLPVPELIATQPMRGRALAISKGIDRDRAVDEEGNQLAVFGRRGARPFNGEEMRRMYLRAGELYTVTDEPPGPAVGSTMMTKR</sequence>
<name>A0A7W8E3Y4_9BACT</name>
<dbReference type="InterPro" id="IPR036280">
    <property type="entry name" value="Multihaem_cyt_sf"/>
</dbReference>
<proteinExistence type="predicted"/>
<keyword evidence="4" id="KW-1185">Reference proteome</keyword>
<dbReference type="AlphaFoldDB" id="A0A7W8E3Y4"/>
<evidence type="ECO:0008006" key="5">
    <source>
        <dbReference type="Google" id="ProtNLM"/>
    </source>
</evidence>